<dbReference type="Proteomes" id="UP000477951">
    <property type="component" value="Unassembled WGS sequence"/>
</dbReference>
<reference evidence="1 2" key="1">
    <citation type="submission" date="2019-12" db="EMBL/GenBank/DDBJ databases">
        <title>Whole-genome sequencing of Allorhizobium vitis.</title>
        <authorList>
            <person name="Gan H.M."/>
            <person name="Szegedi E."/>
            <person name="Burr T."/>
            <person name="Savka M.A."/>
        </authorList>
    </citation>
    <scope>NUCLEOTIDE SEQUENCE [LARGE SCALE GENOMIC DNA]</scope>
    <source>
        <strain evidence="1 2">CG516</strain>
    </source>
</reference>
<dbReference type="PIRSF" id="PIRSF012608">
    <property type="entry name" value="UCP012608"/>
    <property type="match status" value="1"/>
</dbReference>
<name>A0A6L6VJE0_AGRVI</name>
<evidence type="ECO:0000313" key="1">
    <source>
        <dbReference type="EMBL" id="MUZ75706.1"/>
    </source>
</evidence>
<dbReference type="Pfam" id="PF10094">
    <property type="entry name" value="DUF2332"/>
    <property type="match status" value="1"/>
</dbReference>
<dbReference type="InterPro" id="IPR011200">
    <property type="entry name" value="UCP012608"/>
</dbReference>
<dbReference type="RefSeq" id="WP_156616345.1">
    <property type="nucleotide sequence ID" value="NZ_WPHR01000035.1"/>
</dbReference>
<organism evidence="1 2">
    <name type="scientific">Agrobacterium vitis</name>
    <name type="common">Rhizobium vitis</name>
    <dbReference type="NCBI Taxonomy" id="373"/>
    <lineage>
        <taxon>Bacteria</taxon>
        <taxon>Pseudomonadati</taxon>
        <taxon>Pseudomonadota</taxon>
        <taxon>Alphaproteobacteria</taxon>
        <taxon>Hyphomicrobiales</taxon>
        <taxon>Rhizobiaceae</taxon>
        <taxon>Rhizobium/Agrobacterium group</taxon>
        <taxon>Agrobacterium</taxon>
    </lineage>
</organism>
<accession>A0A6L6VJE0</accession>
<comment type="caution">
    <text evidence="1">The sequence shown here is derived from an EMBL/GenBank/DDBJ whole genome shotgun (WGS) entry which is preliminary data.</text>
</comment>
<sequence length="349" mass="38091">MTIETLRHALTDQARSCDILGSPFTARLCQLTAERLTPASAIGARLIDWPGDITSAGDSVPLRLAGTLHALVLSRESPALAAVYPPHVTTDDALWAAVETAFRDHQAFMQERLDSAPQTNEVRRSAALLPGFLTIASLFGLPLRLSEVGASAGLNLQWDRYAYRLGEVSWGNGSPVLLAPDWQGPPPPSATITVAERAGCDLNPLDPAKAEDCERLFSYIWADQADRLERSKAALALARSNDLSVDRMDAIDWLKQRLAPSHPGQMHVVYHSIAWQYLPDTLKIQGEALIAQAGQRATAQAPLARLQMEADGQRDGASLTLQIWPGGARQEIGRADFHGRWVKWQGWTA</sequence>
<dbReference type="EMBL" id="WPHR01000035">
    <property type="protein sequence ID" value="MUZ75706.1"/>
    <property type="molecule type" value="Genomic_DNA"/>
</dbReference>
<evidence type="ECO:0000313" key="2">
    <source>
        <dbReference type="Proteomes" id="UP000477951"/>
    </source>
</evidence>
<protein>
    <submittedName>
        <fullName evidence="1">DUF2332 family protein</fullName>
    </submittedName>
</protein>
<proteinExistence type="predicted"/>
<dbReference type="AlphaFoldDB" id="A0A6L6VJE0"/>
<gene>
    <name evidence="1" type="ORF">GOZ90_23845</name>
</gene>